<name>A0A813FN90_POLGL</name>
<dbReference type="Pfam" id="PF00069">
    <property type="entry name" value="Pkinase"/>
    <property type="match status" value="1"/>
</dbReference>
<keyword evidence="1" id="KW-1133">Transmembrane helix</keyword>
<keyword evidence="1" id="KW-0472">Membrane</keyword>
<proteinExistence type="predicted"/>
<organism evidence="3 4">
    <name type="scientific">Polarella glacialis</name>
    <name type="common">Dinoflagellate</name>
    <dbReference type="NCBI Taxonomy" id="89957"/>
    <lineage>
        <taxon>Eukaryota</taxon>
        <taxon>Sar</taxon>
        <taxon>Alveolata</taxon>
        <taxon>Dinophyceae</taxon>
        <taxon>Suessiales</taxon>
        <taxon>Suessiaceae</taxon>
        <taxon>Polarella</taxon>
    </lineage>
</organism>
<dbReference type="OrthoDB" id="68483at2759"/>
<feature type="transmembrane region" description="Helical" evidence="1">
    <location>
        <begin position="107"/>
        <end position="140"/>
    </location>
</feature>
<sequence>MGACVSANAKEEFPSFHSGYKFGAQLGKGSFGSVFLAEDRATCEAYSVKVQKGRVAGADSIIYEASLWQHLDHRYCVGFVGLFQEADVYFAVMELCHCSLWDIWLQLVLCFILWLLVVVGICLPSLSFLPFFIVVIYVYLKEDAVGTGCYVLLLFSCCC</sequence>
<evidence type="ECO:0000256" key="1">
    <source>
        <dbReference type="SAM" id="Phobius"/>
    </source>
</evidence>
<evidence type="ECO:0000313" key="3">
    <source>
        <dbReference type="EMBL" id="CAE8613575.1"/>
    </source>
</evidence>
<reference evidence="3" key="1">
    <citation type="submission" date="2021-02" db="EMBL/GenBank/DDBJ databases">
        <authorList>
            <person name="Dougan E. K."/>
            <person name="Rhodes N."/>
            <person name="Thang M."/>
            <person name="Chan C."/>
        </authorList>
    </citation>
    <scope>NUCLEOTIDE SEQUENCE</scope>
</reference>
<keyword evidence="4" id="KW-1185">Reference proteome</keyword>
<dbReference type="InterPro" id="IPR000719">
    <property type="entry name" value="Prot_kinase_dom"/>
</dbReference>
<dbReference type="Proteomes" id="UP000654075">
    <property type="component" value="Unassembled WGS sequence"/>
</dbReference>
<dbReference type="SUPFAM" id="SSF56112">
    <property type="entry name" value="Protein kinase-like (PK-like)"/>
    <property type="match status" value="1"/>
</dbReference>
<accession>A0A813FN90</accession>
<evidence type="ECO:0000313" key="4">
    <source>
        <dbReference type="Proteomes" id="UP000654075"/>
    </source>
</evidence>
<comment type="caution">
    <text evidence="3">The sequence shown here is derived from an EMBL/GenBank/DDBJ whole genome shotgun (WGS) entry which is preliminary data.</text>
</comment>
<dbReference type="GO" id="GO:0004672">
    <property type="term" value="F:protein kinase activity"/>
    <property type="evidence" value="ECO:0007669"/>
    <property type="project" value="InterPro"/>
</dbReference>
<dbReference type="PROSITE" id="PS50011">
    <property type="entry name" value="PROTEIN_KINASE_DOM"/>
    <property type="match status" value="1"/>
</dbReference>
<keyword evidence="1" id="KW-0812">Transmembrane</keyword>
<dbReference type="InterPro" id="IPR011009">
    <property type="entry name" value="Kinase-like_dom_sf"/>
</dbReference>
<dbReference type="Gene3D" id="3.30.200.20">
    <property type="entry name" value="Phosphorylase Kinase, domain 1"/>
    <property type="match status" value="1"/>
</dbReference>
<dbReference type="EMBL" id="CAJNNV010025275">
    <property type="protein sequence ID" value="CAE8613575.1"/>
    <property type="molecule type" value="Genomic_DNA"/>
</dbReference>
<dbReference type="AlphaFoldDB" id="A0A813FN90"/>
<gene>
    <name evidence="3" type="ORF">PGLA1383_LOCUS31336</name>
</gene>
<protein>
    <recommendedName>
        <fullName evidence="2">Protein kinase domain-containing protein</fullName>
    </recommendedName>
</protein>
<dbReference type="GO" id="GO:0005524">
    <property type="term" value="F:ATP binding"/>
    <property type="evidence" value="ECO:0007669"/>
    <property type="project" value="InterPro"/>
</dbReference>
<feature type="domain" description="Protein kinase" evidence="2">
    <location>
        <begin position="20"/>
        <end position="159"/>
    </location>
</feature>
<evidence type="ECO:0000259" key="2">
    <source>
        <dbReference type="PROSITE" id="PS50011"/>
    </source>
</evidence>